<evidence type="ECO:0000313" key="2">
    <source>
        <dbReference type="EnsemblFungi" id="EJT68472"/>
    </source>
</evidence>
<dbReference type="VEuPathDB" id="FungiDB:GGTG_13948"/>
<name>J3PK98_GAET3</name>
<proteinExistence type="predicted"/>
<reference evidence="1" key="3">
    <citation type="submission" date="2010-09" db="EMBL/GenBank/DDBJ databases">
        <title>Annotation of Gaeumannomyces graminis var. tritici R3-111a-1.</title>
        <authorList>
            <consortium name="The Broad Institute Genome Sequencing Platform"/>
            <person name="Ma L.-J."/>
            <person name="Dead R."/>
            <person name="Young S.K."/>
            <person name="Zeng Q."/>
            <person name="Gargeya S."/>
            <person name="Fitzgerald M."/>
            <person name="Haas B."/>
            <person name="Abouelleil A."/>
            <person name="Alvarado L."/>
            <person name="Arachchi H.M."/>
            <person name="Berlin A."/>
            <person name="Brown A."/>
            <person name="Chapman S.B."/>
            <person name="Chen Z."/>
            <person name="Dunbar C."/>
            <person name="Freedman E."/>
            <person name="Gearin G."/>
            <person name="Gellesch M."/>
            <person name="Goldberg J."/>
            <person name="Griggs A."/>
            <person name="Gujja S."/>
            <person name="Heiman D."/>
            <person name="Howarth C."/>
            <person name="Larson L."/>
            <person name="Lui A."/>
            <person name="MacDonald P.J.P."/>
            <person name="Mehta T."/>
            <person name="Montmayeur A."/>
            <person name="Murphy C."/>
            <person name="Neiman D."/>
            <person name="Pearson M."/>
            <person name="Priest M."/>
            <person name="Roberts A."/>
            <person name="Saif S."/>
            <person name="Shea T."/>
            <person name="Shenoy N."/>
            <person name="Sisk P."/>
            <person name="Stolte C."/>
            <person name="Sykes S."/>
            <person name="Yandava C."/>
            <person name="Wortman J."/>
            <person name="Nusbaum C."/>
            <person name="Birren B."/>
        </authorList>
    </citation>
    <scope>NUCLEOTIDE SEQUENCE</scope>
    <source>
        <strain evidence="1">R3-111a-1</strain>
    </source>
</reference>
<reference evidence="2" key="5">
    <citation type="submission" date="2018-04" db="UniProtKB">
        <authorList>
            <consortium name="EnsemblFungi"/>
        </authorList>
    </citation>
    <scope>IDENTIFICATION</scope>
    <source>
        <strain evidence="2">R3-111a-1</strain>
    </source>
</reference>
<dbReference type="GeneID" id="20354406"/>
<dbReference type="RefSeq" id="XP_009230137.1">
    <property type="nucleotide sequence ID" value="XM_009231873.1"/>
</dbReference>
<accession>J3PK98</accession>
<keyword evidence="3" id="KW-1185">Reference proteome</keyword>
<gene>
    <name evidence="2" type="primary">20354406</name>
    <name evidence="1" type="ORF">GGTG_13948</name>
</gene>
<evidence type="ECO:0000313" key="3">
    <source>
        <dbReference type="Proteomes" id="UP000006039"/>
    </source>
</evidence>
<dbReference type="OrthoDB" id="429813at2759"/>
<dbReference type="EMBL" id="GL385480">
    <property type="protein sequence ID" value="EJT68472.1"/>
    <property type="molecule type" value="Genomic_DNA"/>
</dbReference>
<dbReference type="AlphaFoldDB" id="J3PK98"/>
<reference evidence="2" key="4">
    <citation type="journal article" date="2015" name="G3 (Bethesda)">
        <title>Genome sequences of three phytopathogenic species of the Magnaporthaceae family of fungi.</title>
        <authorList>
            <person name="Okagaki L.H."/>
            <person name="Nunes C.C."/>
            <person name="Sailsbery J."/>
            <person name="Clay B."/>
            <person name="Brown D."/>
            <person name="John T."/>
            <person name="Oh Y."/>
            <person name="Young N."/>
            <person name="Fitzgerald M."/>
            <person name="Haas B.J."/>
            <person name="Zeng Q."/>
            <person name="Young S."/>
            <person name="Adiconis X."/>
            <person name="Fan L."/>
            <person name="Levin J.Z."/>
            <person name="Mitchell T.K."/>
            <person name="Okubara P.A."/>
            <person name="Farman M.L."/>
            <person name="Kohn L.M."/>
            <person name="Birren B."/>
            <person name="Ma L.-J."/>
            <person name="Dean R.A."/>
        </authorList>
    </citation>
    <scope>NUCLEOTIDE SEQUENCE</scope>
    <source>
        <strain evidence="2">R3-111a-1</strain>
    </source>
</reference>
<sequence>MPRMTEEHIRRLYDEYGELKMLDDIIRHRGADDPPVPILGYPRPGTVDDYETFTGKQLDCFVDAAAKLFMARGMEPVRTHQAVLTVAREHPH</sequence>
<dbReference type="STRING" id="644352.J3PK98"/>
<dbReference type="Proteomes" id="UP000006039">
    <property type="component" value="Unassembled WGS sequence"/>
</dbReference>
<evidence type="ECO:0000313" key="1">
    <source>
        <dbReference type="EMBL" id="EJT68472.1"/>
    </source>
</evidence>
<reference evidence="3" key="1">
    <citation type="submission" date="2010-07" db="EMBL/GenBank/DDBJ databases">
        <title>The genome sequence of Gaeumannomyces graminis var. tritici strain R3-111a-1.</title>
        <authorList>
            <consortium name="The Broad Institute Genome Sequencing Platform"/>
            <person name="Ma L.-J."/>
            <person name="Dead R."/>
            <person name="Young S."/>
            <person name="Zeng Q."/>
            <person name="Koehrsen M."/>
            <person name="Alvarado L."/>
            <person name="Berlin A."/>
            <person name="Chapman S.B."/>
            <person name="Chen Z."/>
            <person name="Freedman E."/>
            <person name="Gellesch M."/>
            <person name="Goldberg J."/>
            <person name="Griggs A."/>
            <person name="Gujja S."/>
            <person name="Heilman E.R."/>
            <person name="Heiman D."/>
            <person name="Hepburn T."/>
            <person name="Howarth C."/>
            <person name="Jen D."/>
            <person name="Larson L."/>
            <person name="Mehta T."/>
            <person name="Neiman D."/>
            <person name="Pearson M."/>
            <person name="Roberts A."/>
            <person name="Saif S."/>
            <person name="Shea T."/>
            <person name="Shenoy N."/>
            <person name="Sisk P."/>
            <person name="Stolte C."/>
            <person name="Sykes S."/>
            <person name="Walk T."/>
            <person name="White J."/>
            <person name="Yandava C."/>
            <person name="Haas B."/>
            <person name="Nusbaum C."/>
            <person name="Birren B."/>
        </authorList>
    </citation>
    <scope>NUCLEOTIDE SEQUENCE [LARGE SCALE GENOMIC DNA]</scope>
    <source>
        <strain evidence="3">R3-111a-1</strain>
    </source>
</reference>
<protein>
    <submittedName>
        <fullName evidence="1 2">Uncharacterized protein</fullName>
    </submittedName>
</protein>
<dbReference type="EnsemblFungi" id="EJT68472">
    <property type="protein sequence ID" value="EJT68472"/>
    <property type="gene ID" value="GGTG_13948"/>
</dbReference>
<organism evidence="1">
    <name type="scientific">Gaeumannomyces tritici (strain R3-111a-1)</name>
    <name type="common">Wheat and barley take-all root rot fungus</name>
    <name type="synonym">Gaeumannomyces graminis var. tritici</name>
    <dbReference type="NCBI Taxonomy" id="644352"/>
    <lineage>
        <taxon>Eukaryota</taxon>
        <taxon>Fungi</taxon>
        <taxon>Dikarya</taxon>
        <taxon>Ascomycota</taxon>
        <taxon>Pezizomycotina</taxon>
        <taxon>Sordariomycetes</taxon>
        <taxon>Sordariomycetidae</taxon>
        <taxon>Magnaporthales</taxon>
        <taxon>Magnaporthaceae</taxon>
        <taxon>Gaeumannomyces</taxon>
    </lineage>
</organism>
<reference evidence="1" key="2">
    <citation type="submission" date="2010-07" db="EMBL/GenBank/DDBJ databases">
        <authorList>
            <consortium name="The Broad Institute Genome Sequencing Platform"/>
            <consortium name="Broad Institute Genome Sequencing Center for Infectious Disease"/>
            <person name="Ma L.-J."/>
            <person name="Dead R."/>
            <person name="Young S."/>
            <person name="Zeng Q."/>
            <person name="Koehrsen M."/>
            <person name="Alvarado L."/>
            <person name="Berlin A."/>
            <person name="Chapman S.B."/>
            <person name="Chen Z."/>
            <person name="Freedman E."/>
            <person name="Gellesch M."/>
            <person name="Goldberg J."/>
            <person name="Griggs A."/>
            <person name="Gujja S."/>
            <person name="Heilman E.R."/>
            <person name="Heiman D."/>
            <person name="Hepburn T."/>
            <person name="Howarth C."/>
            <person name="Jen D."/>
            <person name="Larson L."/>
            <person name="Mehta T."/>
            <person name="Neiman D."/>
            <person name="Pearson M."/>
            <person name="Roberts A."/>
            <person name="Saif S."/>
            <person name="Shea T."/>
            <person name="Shenoy N."/>
            <person name="Sisk P."/>
            <person name="Stolte C."/>
            <person name="Sykes S."/>
            <person name="Walk T."/>
            <person name="White J."/>
            <person name="Yandava C."/>
            <person name="Haas B."/>
            <person name="Nusbaum C."/>
            <person name="Birren B."/>
        </authorList>
    </citation>
    <scope>NUCLEOTIDE SEQUENCE</scope>
    <source>
        <strain evidence="1">R3-111a-1</strain>
    </source>
</reference>
<dbReference type="HOGENOM" id="CLU_2413399_0_0_1"/>